<evidence type="ECO:0000313" key="3">
    <source>
        <dbReference type="EMBL" id="MBJ3776420.1"/>
    </source>
</evidence>
<comment type="caution">
    <text evidence="3">The sequence shown here is derived from an EMBL/GenBank/DDBJ whole genome shotgun (WGS) entry which is preliminary data.</text>
</comment>
<dbReference type="EMBL" id="JAEKJA010000009">
    <property type="protein sequence ID" value="MBJ3776420.1"/>
    <property type="molecule type" value="Genomic_DNA"/>
</dbReference>
<feature type="compositionally biased region" description="Basic and acidic residues" evidence="1">
    <location>
        <begin position="102"/>
        <end position="116"/>
    </location>
</feature>
<sequence length="116" mass="12303">MPVTFTDRFVKSLEKETARKEFFDAGCEGLRVRTGPRGLAFSQSVRIDGGKRKRIAVGTYPALPLKEARALVGSGAAIERATAAPDEAEPAPQGPGRHAPRAVRDEARCDGGGRAA</sequence>
<gene>
    <name evidence="3" type="ORF">JCR33_12005</name>
</gene>
<evidence type="ECO:0000313" key="4">
    <source>
        <dbReference type="Proteomes" id="UP000609531"/>
    </source>
</evidence>
<accession>A0A934IPM5</accession>
<dbReference type="Gene3D" id="3.30.160.390">
    <property type="entry name" value="Integrase, DNA-binding domain"/>
    <property type="match status" value="1"/>
</dbReference>
<dbReference type="AlphaFoldDB" id="A0A934IPM5"/>
<dbReference type="InterPro" id="IPR025166">
    <property type="entry name" value="Integrase_DNA_bind_dom"/>
</dbReference>
<reference evidence="3" key="1">
    <citation type="submission" date="2020-12" db="EMBL/GenBank/DDBJ databases">
        <title>Bacterial taxonomy.</title>
        <authorList>
            <person name="Pan X."/>
        </authorList>
    </citation>
    <scope>NUCLEOTIDE SEQUENCE</scope>
    <source>
        <strain evidence="3">B2012</strain>
    </source>
</reference>
<name>A0A934IPM5_9HYPH</name>
<dbReference type="Pfam" id="PF13356">
    <property type="entry name" value="Arm-DNA-bind_3"/>
    <property type="match status" value="1"/>
</dbReference>
<keyword evidence="4" id="KW-1185">Reference proteome</keyword>
<dbReference type="InterPro" id="IPR038488">
    <property type="entry name" value="Integrase_DNA-bd_sf"/>
</dbReference>
<protein>
    <submittedName>
        <fullName evidence="3">DUF4102 domain-containing protein</fullName>
    </submittedName>
</protein>
<feature type="domain" description="Integrase DNA-binding" evidence="2">
    <location>
        <begin position="5"/>
        <end position="71"/>
    </location>
</feature>
<evidence type="ECO:0000256" key="1">
    <source>
        <dbReference type="SAM" id="MobiDB-lite"/>
    </source>
</evidence>
<evidence type="ECO:0000259" key="2">
    <source>
        <dbReference type="Pfam" id="PF13356"/>
    </source>
</evidence>
<feature type="region of interest" description="Disordered" evidence="1">
    <location>
        <begin position="80"/>
        <end position="116"/>
    </location>
</feature>
<proteinExistence type="predicted"/>
<dbReference type="RefSeq" id="WP_198882326.1">
    <property type="nucleotide sequence ID" value="NZ_JAEKJA010000009.1"/>
</dbReference>
<organism evidence="3 4">
    <name type="scientific">Acuticoccus mangrovi</name>
    <dbReference type="NCBI Taxonomy" id="2796142"/>
    <lineage>
        <taxon>Bacteria</taxon>
        <taxon>Pseudomonadati</taxon>
        <taxon>Pseudomonadota</taxon>
        <taxon>Alphaproteobacteria</taxon>
        <taxon>Hyphomicrobiales</taxon>
        <taxon>Amorphaceae</taxon>
        <taxon>Acuticoccus</taxon>
    </lineage>
</organism>
<dbReference type="Proteomes" id="UP000609531">
    <property type="component" value="Unassembled WGS sequence"/>
</dbReference>